<organism evidence="1 2">
    <name type="scientific">Panagrolaimus sp. JU765</name>
    <dbReference type="NCBI Taxonomy" id="591449"/>
    <lineage>
        <taxon>Eukaryota</taxon>
        <taxon>Metazoa</taxon>
        <taxon>Ecdysozoa</taxon>
        <taxon>Nematoda</taxon>
        <taxon>Chromadorea</taxon>
        <taxon>Rhabditida</taxon>
        <taxon>Tylenchina</taxon>
        <taxon>Panagrolaimomorpha</taxon>
        <taxon>Panagrolaimoidea</taxon>
        <taxon>Panagrolaimidae</taxon>
        <taxon>Panagrolaimus</taxon>
    </lineage>
</organism>
<dbReference type="Proteomes" id="UP000887576">
    <property type="component" value="Unplaced"/>
</dbReference>
<dbReference type="WBParaSite" id="JU765_v2.g15322.t1">
    <property type="protein sequence ID" value="JU765_v2.g15322.t1"/>
    <property type="gene ID" value="JU765_v2.g15322"/>
</dbReference>
<accession>A0AC34QDR5</accession>
<protein>
    <submittedName>
        <fullName evidence="2">Cystatin domain-containing protein</fullName>
    </submittedName>
</protein>
<evidence type="ECO:0000313" key="2">
    <source>
        <dbReference type="WBParaSite" id="JU765_v2.g15322.t1"/>
    </source>
</evidence>
<evidence type="ECO:0000313" key="1">
    <source>
        <dbReference type="Proteomes" id="UP000887576"/>
    </source>
</evidence>
<reference evidence="2" key="1">
    <citation type="submission" date="2022-11" db="UniProtKB">
        <authorList>
            <consortium name="WormBaseParasite"/>
        </authorList>
    </citation>
    <scope>IDENTIFICATION</scope>
</reference>
<name>A0AC34QDR5_9BILA</name>
<proteinExistence type="predicted"/>
<sequence>MLKFYFLLILAVIGSAKLVGEPSDLSEEVHESSDSQFYSYLADEALRRINFESADSHHWKLDKILKTSGQIVNGVKYELNFIAIKTECNKQVGSKLGFYLGIQKLVKSFWEAFVAAEQVLPT</sequence>